<dbReference type="Pfam" id="PF14322">
    <property type="entry name" value="SusD-like_3"/>
    <property type="match status" value="1"/>
</dbReference>
<gene>
    <name evidence="8" type="ORF">EI427_11120</name>
</gene>
<evidence type="ECO:0000256" key="5">
    <source>
        <dbReference type="ARBA" id="ARBA00023237"/>
    </source>
</evidence>
<evidence type="ECO:0000313" key="8">
    <source>
        <dbReference type="EMBL" id="AZQ62763.1"/>
    </source>
</evidence>
<dbReference type="KEGG" id="fll:EI427_11120"/>
<dbReference type="InterPro" id="IPR011990">
    <property type="entry name" value="TPR-like_helical_dom_sf"/>
</dbReference>
<evidence type="ECO:0000259" key="6">
    <source>
        <dbReference type="Pfam" id="PF07980"/>
    </source>
</evidence>
<dbReference type="EMBL" id="CP034562">
    <property type="protein sequence ID" value="AZQ62763.1"/>
    <property type="molecule type" value="Genomic_DNA"/>
</dbReference>
<proteinExistence type="inferred from homology"/>
<sequence>MKNILIGLTLLIGVSFFTSCQDSLDLEPKSAIGDNGFYKNTAEIEAAVFAMYDGLQNVVLREFALTEMRSDNSKTKNSEGEWAQFETMDVSPNNGTLSTYWTDLYNVVFRANKVLQNLDVVTSDEAKAQFEGEAKFVRALAYFNLTRGFGDVPLVTKIIVPGDEVGQVKVLSSSVLDQIELDLNDAISKLTTRGDVEEGRATIGAAQALLAKVKLTRGDYTGARTLLETIVGSGDYNLAGTYRDVFYSELNSEVIFAVQFLNDHAVESQDFSYEFTKLGRNSGLNYVTSDLVAAVGTTDTERIGVLYNPEDVKENGKFISSSSDNRLCGNDWVILRLADVYLMHSEAILAGQSETTDASAIASYNMIRSRVNLSTLATDGSAALTKEMLFHERRVELAFENHRLYDLVRSGEAERVMGDFASANGFTFNGTKLLLPIPQREIDTSFGILKQNPGY</sequence>
<dbReference type="CDD" id="cd08977">
    <property type="entry name" value="SusD"/>
    <property type="match status" value="1"/>
</dbReference>
<dbReference type="Pfam" id="PF07980">
    <property type="entry name" value="SusD_RagB"/>
    <property type="match status" value="1"/>
</dbReference>
<evidence type="ECO:0000256" key="3">
    <source>
        <dbReference type="ARBA" id="ARBA00022729"/>
    </source>
</evidence>
<protein>
    <submittedName>
        <fullName evidence="8">RagB/SusD family nutrient uptake outer membrane protein</fullName>
    </submittedName>
</protein>
<comment type="similarity">
    <text evidence="2">Belongs to the SusD family.</text>
</comment>
<evidence type="ECO:0000256" key="2">
    <source>
        <dbReference type="ARBA" id="ARBA00006275"/>
    </source>
</evidence>
<evidence type="ECO:0000259" key="7">
    <source>
        <dbReference type="Pfam" id="PF14322"/>
    </source>
</evidence>
<keyword evidence="5" id="KW-0998">Cell outer membrane</keyword>
<feature type="domain" description="SusD-like N-terminal" evidence="7">
    <location>
        <begin position="24"/>
        <end position="215"/>
    </location>
</feature>
<dbReference type="RefSeq" id="WP_126614585.1">
    <property type="nucleotide sequence ID" value="NZ_CP034562.1"/>
</dbReference>
<accession>A0A3Q9FNI9</accession>
<dbReference type="InterPro" id="IPR033985">
    <property type="entry name" value="SusD-like_N"/>
</dbReference>
<dbReference type="OrthoDB" id="691907at2"/>
<dbReference type="GO" id="GO:0009279">
    <property type="term" value="C:cell outer membrane"/>
    <property type="evidence" value="ECO:0007669"/>
    <property type="project" value="UniProtKB-SubCell"/>
</dbReference>
<dbReference type="SUPFAM" id="SSF48452">
    <property type="entry name" value="TPR-like"/>
    <property type="match status" value="1"/>
</dbReference>
<comment type="subcellular location">
    <subcellularLocation>
        <location evidence="1">Cell outer membrane</location>
    </subcellularLocation>
</comment>
<dbReference type="AlphaFoldDB" id="A0A3Q9FNI9"/>
<dbReference type="PROSITE" id="PS51257">
    <property type="entry name" value="PROKAR_LIPOPROTEIN"/>
    <property type="match status" value="1"/>
</dbReference>
<evidence type="ECO:0000256" key="4">
    <source>
        <dbReference type="ARBA" id="ARBA00023136"/>
    </source>
</evidence>
<keyword evidence="3" id="KW-0732">Signal</keyword>
<dbReference type="InterPro" id="IPR012944">
    <property type="entry name" value="SusD_RagB_dom"/>
</dbReference>
<organism evidence="8 9">
    <name type="scientific">Flammeovirga pectinis</name>
    <dbReference type="NCBI Taxonomy" id="2494373"/>
    <lineage>
        <taxon>Bacteria</taxon>
        <taxon>Pseudomonadati</taxon>
        <taxon>Bacteroidota</taxon>
        <taxon>Cytophagia</taxon>
        <taxon>Cytophagales</taxon>
        <taxon>Flammeovirgaceae</taxon>
        <taxon>Flammeovirga</taxon>
    </lineage>
</organism>
<feature type="domain" description="RagB/SusD" evidence="6">
    <location>
        <begin position="317"/>
        <end position="455"/>
    </location>
</feature>
<keyword evidence="4" id="KW-0472">Membrane</keyword>
<dbReference type="Proteomes" id="UP000267268">
    <property type="component" value="Chromosome 1"/>
</dbReference>
<reference evidence="8 9" key="1">
    <citation type="submission" date="2018-12" db="EMBL/GenBank/DDBJ databases">
        <title>Flammeovirga pectinis sp. nov., isolated from the gut of the Korean scallop, Patinopecten yessoensis.</title>
        <authorList>
            <person name="Bae J.-W."/>
            <person name="Jeong Y.-S."/>
            <person name="Kang W."/>
        </authorList>
    </citation>
    <scope>NUCLEOTIDE SEQUENCE [LARGE SCALE GENOMIC DNA]</scope>
    <source>
        <strain evidence="8 9">L12M1</strain>
    </source>
</reference>
<name>A0A3Q9FNI9_9BACT</name>
<evidence type="ECO:0000256" key="1">
    <source>
        <dbReference type="ARBA" id="ARBA00004442"/>
    </source>
</evidence>
<dbReference type="Gene3D" id="1.25.40.390">
    <property type="match status" value="1"/>
</dbReference>
<keyword evidence="9" id="KW-1185">Reference proteome</keyword>
<evidence type="ECO:0000313" key="9">
    <source>
        <dbReference type="Proteomes" id="UP000267268"/>
    </source>
</evidence>